<dbReference type="EMBL" id="VSRR010000939">
    <property type="protein sequence ID" value="MPC21081.1"/>
    <property type="molecule type" value="Genomic_DNA"/>
</dbReference>
<keyword evidence="3" id="KW-1185">Reference proteome</keyword>
<evidence type="ECO:0000256" key="1">
    <source>
        <dbReference type="SAM" id="MobiDB-lite"/>
    </source>
</evidence>
<name>A0A5B7DHT6_PORTR</name>
<feature type="region of interest" description="Disordered" evidence="1">
    <location>
        <begin position="33"/>
        <end position="65"/>
    </location>
</feature>
<gene>
    <name evidence="2" type="ORF">E2C01_014054</name>
</gene>
<reference evidence="2 3" key="1">
    <citation type="submission" date="2019-05" db="EMBL/GenBank/DDBJ databases">
        <title>Another draft genome of Portunus trituberculatus and its Hox gene families provides insights of decapod evolution.</title>
        <authorList>
            <person name="Jeong J.-H."/>
            <person name="Song I."/>
            <person name="Kim S."/>
            <person name="Choi T."/>
            <person name="Kim D."/>
            <person name="Ryu S."/>
            <person name="Kim W."/>
        </authorList>
    </citation>
    <scope>NUCLEOTIDE SEQUENCE [LARGE SCALE GENOMIC DNA]</scope>
    <source>
        <tissue evidence="2">Muscle</tissue>
    </source>
</reference>
<protein>
    <submittedName>
        <fullName evidence="2">Uncharacterized protein</fullName>
    </submittedName>
</protein>
<dbReference type="AlphaFoldDB" id="A0A5B7DHT6"/>
<proteinExistence type="predicted"/>
<organism evidence="2 3">
    <name type="scientific">Portunus trituberculatus</name>
    <name type="common">Swimming crab</name>
    <name type="synonym">Neptunus trituberculatus</name>
    <dbReference type="NCBI Taxonomy" id="210409"/>
    <lineage>
        <taxon>Eukaryota</taxon>
        <taxon>Metazoa</taxon>
        <taxon>Ecdysozoa</taxon>
        <taxon>Arthropoda</taxon>
        <taxon>Crustacea</taxon>
        <taxon>Multicrustacea</taxon>
        <taxon>Malacostraca</taxon>
        <taxon>Eumalacostraca</taxon>
        <taxon>Eucarida</taxon>
        <taxon>Decapoda</taxon>
        <taxon>Pleocyemata</taxon>
        <taxon>Brachyura</taxon>
        <taxon>Eubrachyura</taxon>
        <taxon>Portunoidea</taxon>
        <taxon>Portunidae</taxon>
        <taxon>Portuninae</taxon>
        <taxon>Portunus</taxon>
    </lineage>
</organism>
<evidence type="ECO:0000313" key="3">
    <source>
        <dbReference type="Proteomes" id="UP000324222"/>
    </source>
</evidence>
<comment type="caution">
    <text evidence="2">The sequence shown here is derived from an EMBL/GenBank/DDBJ whole genome shotgun (WGS) entry which is preliminary data.</text>
</comment>
<sequence length="175" mass="20002">MSVYRQTSMTQDEGVSQLDRRLANDVYLPRAAASEVTLPGAPRRPSNTQLDKQNSQRRRRASGRPHTVWPWPCLALTHLRRSAERGFKLTCTHEEGREVLRGGESRTLTAATFPVQVLHGSSNLRLIIQTSIARRLARWQELDVYQVAYLQDTYETRVGLRMCRCQLRTGQDAKP</sequence>
<accession>A0A5B7DHT6</accession>
<dbReference type="Proteomes" id="UP000324222">
    <property type="component" value="Unassembled WGS sequence"/>
</dbReference>
<evidence type="ECO:0000313" key="2">
    <source>
        <dbReference type="EMBL" id="MPC21081.1"/>
    </source>
</evidence>